<organism evidence="1">
    <name type="scientific">Capitella teleta</name>
    <name type="common">Polychaete worm</name>
    <dbReference type="NCBI Taxonomy" id="283909"/>
    <lineage>
        <taxon>Eukaryota</taxon>
        <taxon>Metazoa</taxon>
        <taxon>Spiralia</taxon>
        <taxon>Lophotrochozoa</taxon>
        <taxon>Annelida</taxon>
        <taxon>Polychaeta</taxon>
        <taxon>Sedentaria</taxon>
        <taxon>Scolecida</taxon>
        <taxon>Capitellidae</taxon>
        <taxon>Capitella</taxon>
    </lineage>
</organism>
<dbReference type="EMBL" id="AMQN01008535">
    <property type="status" value="NOT_ANNOTATED_CDS"/>
    <property type="molecule type" value="Genomic_DNA"/>
</dbReference>
<name>R7UB61_CAPTE</name>
<reference evidence="1 3" key="2">
    <citation type="journal article" date="2013" name="Nature">
        <title>Insights into bilaterian evolution from three spiralian genomes.</title>
        <authorList>
            <person name="Simakov O."/>
            <person name="Marletaz F."/>
            <person name="Cho S.J."/>
            <person name="Edsinger-Gonzales E."/>
            <person name="Havlak P."/>
            <person name="Hellsten U."/>
            <person name="Kuo D.H."/>
            <person name="Larsson T."/>
            <person name="Lv J."/>
            <person name="Arendt D."/>
            <person name="Savage R."/>
            <person name="Osoegawa K."/>
            <person name="de Jong P."/>
            <person name="Grimwood J."/>
            <person name="Chapman J.A."/>
            <person name="Shapiro H."/>
            <person name="Aerts A."/>
            <person name="Otillar R.P."/>
            <person name="Terry A.Y."/>
            <person name="Boore J.L."/>
            <person name="Grigoriev I.V."/>
            <person name="Lindberg D.R."/>
            <person name="Seaver E.C."/>
            <person name="Weisblat D.A."/>
            <person name="Putnam N.H."/>
            <person name="Rokhsar D.S."/>
        </authorList>
    </citation>
    <scope>NUCLEOTIDE SEQUENCE</scope>
    <source>
        <strain evidence="1 3">I ESC-2004</strain>
    </source>
</reference>
<sequence length="143" mass="16564">MNKRKRETEPKGSSVQLKTFKKWEEEPEISARMDAIIPEIRGENDTNMVVKVYAFPKVHGTRFINHVRKGLTNLLNNWPVLKECLEKGTESGDFKGNWATLLPYGIPEKSCYNLHRERQSVIELREQRSWPFCAGSCIIRDAT</sequence>
<reference evidence="3" key="1">
    <citation type="submission" date="2012-12" db="EMBL/GenBank/DDBJ databases">
        <authorList>
            <person name="Hellsten U."/>
            <person name="Grimwood J."/>
            <person name="Chapman J.A."/>
            <person name="Shapiro H."/>
            <person name="Aerts A."/>
            <person name="Otillar R.P."/>
            <person name="Terry A.Y."/>
            <person name="Boore J.L."/>
            <person name="Simakov O."/>
            <person name="Marletaz F."/>
            <person name="Cho S.-J."/>
            <person name="Edsinger-Gonzales E."/>
            <person name="Havlak P."/>
            <person name="Kuo D.-H."/>
            <person name="Larsson T."/>
            <person name="Lv J."/>
            <person name="Arendt D."/>
            <person name="Savage R."/>
            <person name="Osoegawa K."/>
            <person name="de Jong P."/>
            <person name="Lindberg D.R."/>
            <person name="Seaver E.C."/>
            <person name="Weisblat D.A."/>
            <person name="Putnam N.H."/>
            <person name="Grigoriev I.V."/>
            <person name="Rokhsar D.S."/>
        </authorList>
    </citation>
    <scope>NUCLEOTIDE SEQUENCE</scope>
    <source>
        <strain evidence="3">I ESC-2004</strain>
    </source>
</reference>
<protein>
    <submittedName>
        <fullName evidence="1 2">Uncharacterized protein</fullName>
    </submittedName>
</protein>
<gene>
    <name evidence="1" type="ORF">CAPTEDRAFT_211167</name>
</gene>
<reference evidence="2" key="3">
    <citation type="submission" date="2015-06" db="UniProtKB">
        <authorList>
            <consortium name="EnsemblMetazoa"/>
        </authorList>
    </citation>
    <scope>IDENTIFICATION</scope>
</reference>
<dbReference type="EMBL" id="KB303371">
    <property type="protein sequence ID" value="ELU03229.1"/>
    <property type="molecule type" value="Genomic_DNA"/>
</dbReference>
<evidence type="ECO:0000313" key="2">
    <source>
        <dbReference type="EnsemblMetazoa" id="CapteP211167"/>
    </source>
</evidence>
<dbReference type="AlphaFoldDB" id="R7UB61"/>
<accession>R7UB61</accession>
<dbReference type="OrthoDB" id="10060990at2759"/>
<dbReference type="HOGENOM" id="CLU_1808041_0_0_1"/>
<keyword evidence="3" id="KW-1185">Reference proteome</keyword>
<evidence type="ECO:0000313" key="1">
    <source>
        <dbReference type="EMBL" id="ELU03229.1"/>
    </source>
</evidence>
<evidence type="ECO:0000313" key="3">
    <source>
        <dbReference type="Proteomes" id="UP000014760"/>
    </source>
</evidence>
<dbReference type="Proteomes" id="UP000014760">
    <property type="component" value="Unassembled WGS sequence"/>
</dbReference>
<dbReference type="EnsemblMetazoa" id="CapteT211167">
    <property type="protein sequence ID" value="CapteP211167"/>
    <property type="gene ID" value="CapteG211167"/>
</dbReference>
<proteinExistence type="predicted"/>